<dbReference type="Gene3D" id="3.90.1150.30">
    <property type="match status" value="1"/>
</dbReference>
<reference evidence="1 2" key="1">
    <citation type="submission" date="2016-10" db="EMBL/GenBank/DDBJ databases">
        <authorList>
            <person name="de Groot N.N."/>
        </authorList>
    </citation>
    <scope>NUCLEOTIDE SEQUENCE [LARGE SCALE GENOMIC DNA]</scope>
    <source>
        <strain evidence="1 2">CGMCC 1.7054</strain>
    </source>
</reference>
<organism evidence="1 2">
    <name type="scientific">Micrococcus terreus</name>
    <dbReference type="NCBI Taxonomy" id="574650"/>
    <lineage>
        <taxon>Bacteria</taxon>
        <taxon>Bacillati</taxon>
        <taxon>Actinomycetota</taxon>
        <taxon>Actinomycetes</taxon>
        <taxon>Micrococcales</taxon>
        <taxon>Micrococcaceae</taxon>
        <taxon>Micrococcus</taxon>
    </lineage>
</organism>
<dbReference type="SUPFAM" id="SSF142906">
    <property type="entry name" value="YjbR-like"/>
    <property type="match status" value="1"/>
</dbReference>
<evidence type="ECO:0000313" key="2">
    <source>
        <dbReference type="Proteomes" id="UP000198881"/>
    </source>
</evidence>
<dbReference type="AlphaFoldDB" id="A0A1I7MNK1"/>
<dbReference type="InterPro" id="IPR038056">
    <property type="entry name" value="YjbR-like_sf"/>
</dbReference>
<sequence length="57" mass="6609">MFALISGHRLNLKCEPELAVRLRAAQEFVEPGWHMSKRHWNTVRLDLLARLGPEEQG</sequence>
<evidence type="ECO:0000313" key="1">
    <source>
        <dbReference type="EMBL" id="SFV23505.1"/>
    </source>
</evidence>
<dbReference type="InterPro" id="IPR058532">
    <property type="entry name" value="YjbR/MT2646/Rv2570-like"/>
</dbReference>
<dbReference type="Pfam" id="PF04237">
    <property type="entry name" value="YjbR"/>
    <property type="match status" value="1"/>
</dbReference>
<accession>A0A1I7MNK1</accession>
<dbReference type="Proteomes" id="UP000198881">
    <property type="component" value="Unassembled WGS sequence"/>
</dbReference>
<proteinExistence type="predicted"/>
<name>A0A1I7MNK1_9MICC</name>
<gene>
    <name evidence="1" type="ORF">SAMN04487966_107126</name>
</gene>
<dbReference type="EMBL" id="FPCG01000007">
    <property type="protein sequence ID" value="SFV23505.1"/>
    <property type="molecule type" value="Genomic_DNA"/>
</dbReference>
<protein>
    <submittedName>
        <fullName evidence="1">YjbR protein</fullName>
    </submittedName>
</protein>
<keyword evidence="2" id="KW-1185">Reference proteome</keyword>